<name>A0AAD6NMW1_DREDA</name>
<keyword evidence="1" id="KW-0732">Signal</keyword>
<feature type="signal peptide" evidence="1">
    <location>
        <begin position="1"/>
        <end position="18"/>
    </location>
</feature>
<feature type="chain" id="PRO_5042038208" evidence="1">
    <location>
        <begin position="19"/>
        <end position="213"/>
    </location>
</feature>
<sequence length="213" mass="23342">MLLKWLIVVVAAAAHVSAIPVASPASQKEITEYWAKRKILSQPCTLQLSPICVGYTDEEIHSSSPPTYQVHRYGQPSIQSDFLASHSTLIVMPIVRAPPRSPHEDVDAGDDSLPPACEPSTAAEEEACNPLFCQEYTIPRDFLEQAEELEWHIAQGRFGSHELPNLYALIADLRAGLEPAAVYQDGRRLGSEDEVEEGHDTPTILCLGGGEWG</sequence>
<reference evidence="2" key="1">
    <citation type="submission" date="2023-01" db="EMBL/GenBank/DDBJ databases">
        <title>The chitinases involved in constricting ring structure development in the nematode-trapping fungus Drechslerella dactyloides.</title>
        <authorList>
            <person name="Wang R."/>
            <person name="Zhang L."/>
            <person name="Tang P."/>
            <person name="Li S."/>
            <person name="Liang L."/>
        </authorList>
    </citation>
    <scope>NUCLEOTIDE SEQUENCE</scope>
    <source>
        <strain evidence="2">YMF1.00031</strain>
    </source>
</reference>
<evidence type="ECO:0000256" key="1">
    <source>
        <dbReference type="SAM" id="SignalP"/>
    </source>
</evidence>
<dbReference type="AlphaFoldDB" id="A0AAD6NMW1"/>
<organism evidence="2 3">
    <name type="scientific">Drechslerella dactyloides</name>
    <name type="common">Nematode-trapping fungus</name>
    <name type="synonym">Arthrobotrys dactyloides</name>
    <dbReference type="NCBI Taxonomy" id="74499"/>
    <lineage>
        <taxon>Eukaryota</taxon>
        <taxon>Fungi</taxon>
        <taxon>Dikarya</taxon>
        <taxon>Ascomycota</taxon>
        <taxon>Pezizomycotina</taxon>
        <taxon>Orbiliomycetes</taxon>
        <taxon>Orbiliales</taxon>
        <taxon>Orbiliaceae</taxon>
        <taxon>Drechslerella</taxon>
    </lineage>
</organism>
<accession>A0AAD6NMW1</accession>
<gene>
    <name evidence="2" type="ORF">Dda_0696</name>
</gene>
<protein>
    <submittedName>
        <fullName evidence="2">Uncharacterized protein</fullName>
    </submittedName>
</protein>
<comment type="caution">
    <text evidence="2">The sequence shown here is derived from an EMBL/GenBank/DDBJ whole genome shotgun (WGS) entry which is preliminary data.</text>
</comment>
<keyword evidence="3" id="KW-1185">Reference proteome</keyword>
<evidence type="ECO:0000313" key="3">
    <source>
        <dbReference type="Proteomes" id="UP001221413"/>
    </source>
</evidence>
<dbReference type="Proteomes" id="UP001221413">
    <property type="component" value="Unassembled WGS sequence"/>
</dbReference>
<proteinExistence type="predicted"/>
<evidence type="ECO:0000313" key="2">
    <source>
        <dbReference type="EMBL" id="KAJ6264549.1"/>
    </source>
</evidence>
<dbReference type="EMBL" id="JAQGDS010000001">
    <property type="protein sequence ID" value="KAJ6264549.1"/>
    <property type="molecule type" value="Genomic_DNA"/>
</dbReference>